<gene>
    <name evidence="2" type="ORF">HINF_LOCUS32523</name>
    <name evidence="1" type="ORF">HINF_LOCUS53390</name>
</gene>
<evidence type="ECO:0000313" key="1">
    <source>
        <dbReference type="EMBL" id="CAI9965745.1"/>
    </source>
</evidence>
<keyword evidence="3" id="KW-1185">Reference proteome</keyword>
<reference evidence="2 3" key="2">
    <citation type="submission" date="2024-07" db="EMBL/GenBank/DDBJ databases">
        <authorList>
            <person name="Akdeniz Z."/>
        </authorList>
    </citation>
    <scope>NUCLEOTIDE SEQUENCE [LARGE SCALE GENOMIC DNA]</scope>
</reference>
<dbReference type="AlphaFoldDB" id="A0AA86QW59"/>
<comment type="caution">
    <text evidence="1">The sequence shown here is derived from an EMBL/GenBank/DDBJ whole genome shotgun (WGS) entry which is preliminary data.</text>
</comment>
<protein>
    <submittedName>
        <fullName evidence="2">Hypothetical_protein</fullName>
    </submittedName>
</protein>
<name>A0AA86QW59_9EUKA</name>
<dbReference type="EMBL" id="CAXDID020000111">
    <property type="protein sequence ID" value="CAL6029646.1"/>
    <property type="molecule type" value="Genomic_DNA"/>
</dbReference>
<evidence type="ECO:0000313" key="3">
    <source>
        <dbReference type="Proteomes" id="UP001642409"/>
    </source>
</evidence>
<proteinExistence type="predicted"/>
<organism evidence="1">
    <name type="scientific">Hexamita inflata</name>
    <dbReference type="NCBI Taxonomy" id="28002"/>
    <lineage>
        <taxon>Eukaryota</taxon>
        <taxon>Metamonada</taxon>
        <taxon>Diplomonadida</taxon>
        <taxon>Hexamitidae</taxon>
        <taxon>Hexamitinae</taxon>
        <taxon>Hexamita</taxon>
    </lineage>
</organism>
<accession>A0AA86QW59</accession>
<dbReference type="Proteomes" id="UP001642409">
    <property type="component" value="Unassembled WGS sequence"/>
</dbReference>
<evidence type="ECO:0000313" key="2">
    <source>
        <dbReference type="EMBL" id="CAL6029646.1"/>
    </source>
</evidence>
<sequence length="186" mass="20923">MFQMVVPAGQLQLFETLFEPQGQQQAPAVALKQEFIVPHTQLDLSVVGVIPDGHGLHSDVEALYPPAQMQQLDPFQQILHALFTIFEQFHGHQHAGVAIAIQIYQYQILQTHSLLIICVFAASQQTQTLLFMYQYLITLQVQTLLIVTEFAGQFVHVLFPDEQNNKLELQAHVLVTLFGVDPVGHT</sequence>
<dbReference type="EMBL" id="CATOUU010000994">
    <property type="protein sequence ID" value="CAI9965745.1"/>
    <property type="molecule type" value="Genomic_DNA"/>
</dbReference>
<reference evidence="1" key="1">
    <citation type="submission" date="2023-06" db="EMBL/GenBank/DDBJ databases">
        <authorList>
            <person name="Kurt Z."/>
        </authorList>
    </citation>
    <scope>NUCLEOTIDE SEQUENCE</scope>
</reference>